<protein>
    <recommendedName>
        <fullName evidence="3">Dynein light chain</fullName>
    </recommendedName>
</protein>
<organism evidence="2">
    <name type="scientific">Prasinoderma singulare</name>
    <dbReference type="NCBI Taxonomy" id="676789"/>
    <lineage>
        <taxon>Eukaryota</taxon>
        <taxon>Viridiplantae</taxon>
        <taxon>Prasinodermophyta</taxon>
        <taxon>Prasinodermophyceae</taxon>
        <taxon>Prasinodermales</taxon>
        <taxon>Prasinodermaceae</taxon>
        <taxon>Prasinoderma</taxon>
    </lineage>
</organism>
<accession>A0A7S3C6U9</accession>
<feature type="region of interest" description="Disordered" evidence="1">
    <location>
        <begin position="1"/>
        <end position="52"/>
    </location>
</feature>
<dbReference type="EMBL" id="HBHY01022387">
    <property type="protein sequence ID" value="CAE0153727.1"/>
    <property type="molecule type" value="Transcribed_RNA"/>
</dbReference>
<evidence type="ECO:0000256" key="1">
    <source>
        <dbReference type="SAM" id="MobiDB-lite"/>
    </source>
</evidence>
<reference evidence="2" key="1">
    <citation type="submission" date="2021-01" db="EMBL/GenBank/DDBJ databases">
        <authorList>
            <person name="Corre E."/>
            <person name="Pelletier E."/>
            <person name="Niang G."/>
            <person name="Scheremetjew M."/>
            <person name="Finn R."/>
            <person name="Kale V."/>
            <person name="Holt S."/>
            <person name="Cochrane G."/>
            <person name="Meng A."/>
            <person name="Brown T."/>
            <person name="Cohen L."/>
        </authorList>
    </citation>
    <scope>NUCLEOTIDE SEQUENCE</scope>
    <source>
        <strain evidence="2">RCC927</strain>
    </source>
</reference>
<name>A0A7S3C6U9_9VIRI</name>
<gene>
    <name evidence="2" type="ORF">PSIN1315_LOCUS14334</name>
</gene>
<dbReference type="Gene3D" id="3.30.740.10">
    <property type="entry name" value="Protein Inhibitor Of Neuronal Nitric Oxide Synthase"/>
    <property type="match status" value="1"/>
</dbReference>
<evidence type="ECO:0000313" key="2">
    <source>
        <dbReference type="EMBL" id="CAE0153727.1"/>
    </source>
</evidence>
<dbReference type="GO" id="GO:0045505">
    <property type="term" value="F:dynein intermediate chain binding"/>
    <property type="evidence" value="ECO:0007669"/>
    <property type="project" value="TreeGrafter"/>
</dbReference>
<dbReference type="PANTHER" id="PTHR11886">
    <property type="entry name" value="DYNEIN LIGHT CHAIN"/>
    <property type="match status" value="1"/>
</dbReference>
<dbReference type="Pfam" id="PF01221">
    <property type="entry name" value="Dynein_light"/>
    <property type="match status" value="1"/>
</dbReference>
<dbReference type="SUPFAM" id="SSF54648">
    <property type="entry name" value="DLC"/>
    <property type="match status" value="1"/>
</dbReference>
<dbReference type="AlphaFoldDB" id="A0A7S3C6U9"/>
<dbReference type="InterPro" id="IPR001372">
    <property type="entry name" value="Dynein_light_chain_typ-1/2"/>
</dbReference>
<dbReference type="GO" id="GO:0005868">
    <property type="term" value="C:cytoplasmic dynein complex"/>
    <property type="evidence" value="ECO:0007669"/>
    <property type="project" value="TreeGrafter"/>
</dbReference>
<dbReference type="SMART" id="SM01375">
    <property type="entry name" value="Dynein_light"/>
    <property type="match status" value="1"/>
</dbReference>
<sequence>MQGPDSYAVAPPARAGGAGGAGGATAITITADRQEQEAPSSPTTRFEAGAASPEVRHAAAQAVADEAAHTAWAEGPPATARGTESLRNGGIVSCAVAPKVRIKVCHMLRADMLKHAVQSAVFACMAHTVDRDIALHIKHGFDALYGGKWHCVVGSSFGSGVSHEEGLFFYAYIDPGSARRDSVAVLLWRAGGTDE</sequence>
<proteinExistence type="predicted"/>
<dbReference type="GO" id="GO:0007017">
    <property type="term" value="P:microtubule-based process"/>
    <property type="evidence" value="ECO:0007669"/>
    <property type="project" value="InterPro"/>
</dbReference>
<dbReference type="InterPro" id="IPR037177">
    <property type="entry name" value="DLC_sf"/>
</dbReference>
<evidence type="ECO:0008006" key="3">
    <source>
        <dbReference type="Google" id="ProtNLM"/>
    </source>
</evidence>
<dbReference type="PANTHER" id="PTHR11886:SF35">
    <property type="entry name" value="DYNEIN LIGHT CHAIN"/>
    <property type="match status" value="1"/>
</dbReference>